<dbReference type="PANTHER" id="PTHR47926:SF448">
    <property type="entry name" value="PENTACOTRIPEPTIDE-REPEAT REGION OF PRORP DOMAIN-CONTAINING PROTEIN"/>
    <property type="match status" value="1"/>
</dbReference>
<gene>
    <name evidence="3" type="ORF">FSB_LOCUS35175</name>
</gene>
<evidence type="ECO:0000256" key="1">
    <source>
        <dbReference type="ARBA" id="ARBA00022737"/>
    </source>
</evidence>
<name>A0A2N9H6A4_FAGSY</name>
<dbReference type="InterPro" id="IPR002885">
    <property type="entry name" value="PPR_rpt"/>
</dbReference>
<keyword evidence="1" id="KW-0677">Repeat</keyword>
<dbReference type="Pfam" id="PF01535">
    <property type="entry name" value="PPR"/>
    <property type="match status" value="3"/>
</dbReference>
<reference evidence="3" key="1">
    <citation type="submission" date="2018-02" db="EMBL/GenBank/DDBJ databases">
        <authorList>
            <person name="Cohen D.B."/>
            <person name="Kent A.D."/>
        </authorList>
    </citation>
    <scope>NUCLEOTIDE SEQUENCE</scope>
</reference>
<organism evidence="3">
    <name type="scientific">Fagus sylvatica</name>
    <name type="common">Beechnut</name>
    <dbReference type="NCBI Taxonomy" id="28930"/>
    <lineage>
        <taxon>Eukaryota</taxon>
        <taxon>Viridiplantae</taxon>
        <taxon>Streptophyta</taxon>
        <taxon>Embryophyta</taxon>
        <taxon>Tracheophyta</taxon>
        <taxon>Spermatophyta</taxon>
        <taxon>Magnoliopsida</taxon>
        <taxon>eudicotyledons</taxon>
        <taxon>Gunneridae</taxon>
        <taxon>Pentapetalae</taxon>
        <taxon>rosids</taxon>
        <taxon>fabids</taxon>
        <taxon>Fagales</taxon>
        <taxon>Fagaceae</taxon>
        <taxon>Fagus</taxon>
    </lineage>
</organism>
<protein>
    <recommendedName>
        <fullName evidence="4">Pentacotripeptide-repeat region of PRORP domain-containing protein</fullName>
    </recommendedName>
</protein>
<evidence type="ECO:0008006" key="4">
    <source>
        <dbReference type="Google" id="ProtNLM"/>
    </source>
</evidence>
<sequence length="382" mass="42158">MPERDVVAWTAMIAGYTSCNHYSHAWVVFCDMVRNGIEPNDFTLSSALKGCKGMKALSYGTLVHGLAIKHGMKESMYVNNALMDMYATCCVSMDEACMVFQEIHAKNAVSWTTLITGYTHRGDGYGGLRVFRQMLLEEAELNPFSFSIAVRACTSIGSYTLGKLMHAAVITHGFETNLPVMNSILDMYCSVTAACANLAVLNCGQQVHGGIVRRGLDGNLALANALIDMYAKCGSISDSCKVFSEMNCRDLVSWTAMMIGYGAHGYGKEAVELFDEMIRSGIRPDKIVFMAVLSACSHAGLVDEGLRYFKSMMGDYKITPNQEIYGCVVDLLGRAGRVEEAYELIETEGKWGEFANMRKMMRGMESKKEAGRSWIEVRDRGL</sequence>
<dbReference type="GO" id="GO:0003723">
    <property type="term" value="F:RNA binding"/>
    <property type="evidence" value="ECO:0007669"/>
    <property type="project" value="InterPro"/>
</dbReference>
<dbReference type="InterPro" id="IPR011990">
    <property type="entry name" value="TPR-like_helical_dom_sf"/>
</dbReference>
<feature type="repeat" description="PPR" evidence="2">
    <location>
        <begin position="5"/>
        <end position="39"/>
    </location>
</feature>
<feature type="repeat" description="PPR" evidence="2">
    <location>
        <begin position="250"/>
        <end position="284"/>
    </location>
</feature>
<proteinExistence type="predicted"/>
<dbReference type="NCBIfam" id="TIGR00756">
    <property type="entry name" value="PPR"/>
    <property type="match status" value="5"/>
</dbReference>
<dbReference type="FunFam" id="1.25.40.10:FF:000158">
    <property type="entry name" value="pentatricopeptide repeat-containing protein At2g33680"/>
    <property type="match status" value="1"/>
</dbReference>
<evidence type="ECO:0000256" key="2">
    <source>
        <dbReference type="PROSITE-ProRule" id="PRU00708"/>
    </source>
</evidence>
<dbReference type="GO" id="GO:0009451">
    <property type="term" value="P:RNA modification"/>
    <property type="evidence" value="ECO:0007669"/>
    <property type="project" value="InterPro"/>
</dbReference>
<feature type="repeat" description="PPR" evidence="2">
    <location>
        <begin position="285"/>
        <end position="320"/>
    </location>
</feature>
<evidence type="ECO:0000313" key="3">
    <source>
        <dbReference type="EMBL" id="SPD07293.1"/>
    </source>
</evidence>
<dbReference type="FunFam" id="1.25.40.10:FF:000353">
    <property type="entry name" value="Pentatricopeptide repeat-containing protein At4g39530"/>
    <property type="match status" value="1"/>
</dbReference>
<dbReference type="InterPro" id="IPR046960">
    <property type="entry name" value="PPR_At4g14850-like_plant"/>
</dbReference>
<dbReference type="AlphaFoldDB" id="A0A2N9H6A4"/>
<dbReference type="EMBL" id="OIVN01002892">
    <property type="protein sequence ID" value="SPD07293.1"/>
    <property type="molecule type" value="Genomic_DNA"/>
</dbReference>
<dbReference type="Pfam" id="PF13041">
    <property type="entry name" value="PPR_2"/>
    <property type="match status" value="2"/>
</dbReference>
<dbReference type="GO" id="GO:0099402">
    <property type="term" value="P:plant organ development"/>
    <property type="evidence" value="ECO:0007669"/>
    <property type="project" value="UniProtKB-ARBA"/>
</dbReference>
<dbReference type="PANTHER" id="PTHR47926">
    <property type="entry name" value="PENTATRICOPEPTIDE REPEAT-CONTAINING PROTEIN"/>
    <property type="match status" value="1"/>
</dbReference>
<dbReference type="PROSITE" id="PS51375">
    <property type="entry name" value="PPR"/>
    <property type="match status" value="3"/>
</dbReference>
<dbReference type="Gene3D" id="1.25.40.10">
    <property type="entry name" value="Tetratricopeptide repeat domain"/>
    <property type="match status" value="3"/>
</dbReference>
<accession>A0A2N9H6A4</accession>